<evidence type="ECO:0000313" key="2">
    <source>
        <dbReference type="Proteomes" id="UP000189670"/>
    </source>
</evidence>
<dbReference type="AlphaFoldDB" id="A0A1V1P8I4"/>
<dbReference type="Proteomes" id="UP000189670">
    <property type="component" value="Unassembled WGS sequence"/>
</dbReference>
<protein>
    <submittedName>
        <fullName evidence="1">Uncharacterized protein</fullName>
    </submittedName>
</protein>
<gene>
    <name evidence="1" type="ORF">OMM_08262</name>
</gene>
<organism evidence="1 2">
    <name type="scientific">Candidatus Magnetoglobus multicellularis str. Araruama</name>
    <dbReference type="NCBI Taxonomy" id="890399"/>
    <lineage>
        <taxon>Bacteria</taxon>
        <taxon>Pseudomonadati</taxon>
        <taxon>Thermodesulfobacteriota</taxon>
        <taxon>Desulfobacteria</taxon>
        <taxon>Desulfobacterales</taxon>
        <taxon>Desulfobacteraceae</taxon>
        <taxon>Candidatus Magnetoglobus</taxon>
    </lineage>
</organism>
<dbReference type="EMBL" id="ATBP01000303">
    <property type="protein sequence ID" value="ETR71219.1"/>
    <property type="molecule type" value="Genomic_DNA"/>
</dbReference>
<proteinExistence type="predicted"/>
<name>A0A1V1P8I4_9BACT</name>
<comment type="caution">
    <text evidence="1">The sequence shown here is derived from an EMBL/GenBank/DDBJ whole genome shotgun (WGS) entry which is preliminary data.</text>
</comment>
<accession>A0A1V1P8I4</accession>
<evidence type="ECO:0000313" key="1">
    <source>
        <dbReference type="EMBL" id="ETR71219.1"/>
    </source>
</evidence>
<reference evidence="2" key="1">
    <citation type="submission" date="2012-11" db="EMBL/GenBank/DDBJ databases">
        <authorList>
            <person name="Lucero-Rivera Y.E."/>
            <person name="Tovar-Ramirez D."/>
        </authorList>
    </citation>
    <scope>NUCLEOTIDE SEQUENCE [LARGE SCALE GENOMIC DNA]</scope>
    <source>
        <strain evidence="2">Araruama</strain>
    </source>
</reference>
<sequence length="89" mass="10841">MISKVSSLEKLIPDRRRREVGCWLGTIWSRWKNNYRYVSDERLKSEFKRLKHDRGISGDYLKENSRMVINCAYNLRILGENQWRHLNKK</sequence>